<dbReference type="AlphaFoldDB" id="A0A7N2L4T3"/>
<dbReference type="EMBL" id="LRBV02000003">
    <property type="status" value="NOT_ANNOTATED_CDS"/>
    <property type="molecule type" value="Genomic_DNA"/>
</dbReference>
<reference evidence="1 2" key="1">
    <citation type="journal article" date="2016" name="G3 (Bethesda)">
        <title>First Draft Assembly and Annotation of the Genome of a California Endemic Oak Quercus lobata Nee (Fagaceae).</title>
        <authorList>
            <person name="Sork V.L."/>
            <person name="Fitz-Gibbon S.T."/>
            <person name="Puiu D."/>
            <person name="Crepeau M."/>
            <person name="Gugger P.F."/>
            <person name="Sherman R."/>
            <person name="Stevens K."/>
            <person name="Langley C.H."/>
            <person name="Pellegrini M."/>
            <person name="Salzberg S.L."/>
        </authorList>
    </citation>
    <scope>NUCLEOTIDE SEQUENCE [LARGE SCALE GENOMIC DNA]</scope>
    <source>
        <strain evidence="1 2">cv. SW786</strain>
    </source>
</reference>
<sequence length="225" mass="25981">MPPLGKLPLLKSLTIKFSYGLKKAGVEFLGIESKNKKDDILFPNFKTLLFVNLGEWEEWIGIGEMKAAEEHWRSTIMPWLQVLRISNCPKLKSLLDFLCTTPLKDLEIDRSPILSQSCQRGIGEDWLKISHIPNIQIDFEHTEDDKEEYGEEEHHEAEVSEFQLKDTAEIVCVRMHVNEHPSSAKFILGVIKSPMVQSYALFCVWLGSRWFHPLRLESDSLNTDR</sequence>
<dbReference type="EnsemblPlants" id="QL03p010378:mrna">
    <property type="protein sequence ID" value="QL03p010378:mrna"/>
    <property type="gene ID" value="QL03p010378"/>
</dbReference>
<organism evidence="1 2">
    <name type="scientific">Quercus lobata</name>
    <name type="common">Valley oak</name>
    <dbReference type="NCBI Taxonomy" id="97700"/>
    <lineage>
        <taxon>Eukaryota</taxon>
        <taxon>Viridiplantae</taxon>
        <taxon>Streptophyta</taxon>
        <taxon>Embryophyta</taxon>
        <taxon>Tracheophyta</taxon>
        <taxon>Spermatophyta</taxon>
        <taxon>Magnoliopsida</taxon>
        <taxon>eudicotyledons</taxon>
        <taxon>Gunneridae</taxon>
        <taxon>Pentapetalae</taxon>
        <taxon>rosids</taxon>
        <taxon>fabids</taxon>
        <taxon>Fagales</taxon>
        <taxon>Fagaceae</taxon>
        <taxon>Quercus</taxon>
    </lineage>
</organism>
<evidence type="ECO:0000313" key="2">
    <source>
        <dbReference type="Proteomes" id="UP000594261"/>
    </source>
</evidence>
<name>A0A7N2L4T3_QUELO</name>
<dbReference type="OMA" id="QIDFEHT"/>
<dbReference type="Proteomes" id="UP000594261">
    <property type="component" value="Chromosome 3"/>
</dbReference>
<evidence type="ECO:0008006" key="3">
    <source>
        <dbReference type="Google" id="ProtNLM"/>
    </source>
</evidence>
<proteinExistence type="predicted"/>
<accession>A0A7N2L4T3</accession>
<dbReference type="Gramene" id="QL03p010378:mrna">
    <property type="protein sequence ID" value="QL03p010378:mrna"/>
    <property type="gene ID" value="QL03p010378"/>
</dbReference>
<protein>
    <recommendedName>
        <fullName evidence="3">Disease resistance protein</fullName>
    </recommendedName>
</protein>
<evidence type="ECO:0000313" key="1">
    <source>
        <dbReference type="EnsemblPlants" id="QL03p010378:mrna"/>
    </source>
</evidence>
<dbReference type="InParanoid" id="A0A7N2L4T3"/>
<keyword evidence="2" id="KW-1185">Reference proteome</keyword>
<reference evidence="1" key="2">
    <citation type="submission" date="2021-01" db="UniProtKB">
        <authorList>
            <consortium name="EnsemblPlants"/>
        </authorList>
    </citation>
    <scope>IDENTIFICATION</scope>
</reference>